<dbReference type="InterPro" id="IPR012985">
    <property type="entry name" value="Peptidase_S64_Ssy5"/>
</dbReference>
<proteinExistence type="predicted"/>
<sequence>MACNNDLEENADQIEPNVEKMVENTSAPRNSARSTVTKQSSNKTLLEPGSNNVFTSNQHNTNSSNLSENTTLFTGNSKISNVKSEKLTQRKQLNTVDETIDEGSEEEEYNINVFGKPLRVVSALHNEEYMSNSIDTHTVSTKTLNSKEGTDNNSNIDSLTSMKEKNAALNVRKTVIEIQKLSVLCDTLSIVIDDIHQNVKSISKASMSFIEILKEFIDENNQNNLDMFSLKNNIYLIRIFKMVLHLCDNFLVKEVYQTTRAILLTKFLQFSQIFKLKIHSEADLMSNEDVRVTLPFLQLFPVVTKSQELKKIIDGIINSSETSFISENEGAFIAPVQRGLTSECSILSVMFGIPEETSVNQLDIITSLYSLFPDIHFYCVKDHITSCNTTSSIQPRQKSLDKLPNNTNTFASTNLNLPYRVPRDYSNPPISLSISTLNRKTKMSGTIGGFIQPIITEDSPKSLKHYANHTYGVTCAHVILSESQDYPQIAVPSIILQERYKRNLKSAQEQYLKDSEQFGLFSKEIEKIDYFIDSQFAKPIGQVIWGERCILSNNKLSDFAIVKMNDFVSLKNGNHLGDDAIETIGDPSLRFDNGYIKDHLHIDDLTPGIEVFKYGSSTKFTKGYLNGHKMVYWSDGKLQSSEFVINSLDNNPLFATGGDSGSFVLTKDKTKLGLSVVGMLHSYDGELKQLGLFTPMHNVLERLKSVTKVEWEIKKQSKI</sequence>
<keyword evidence="3" id="KW-1185">Reference proteome</keyword>
<dbReference type="AlphaFoldDB" id="A0A1B7TAL4"/>
<evidence type="ECO:0000313" key="2">
    <source>
        <dbReference type="EMBL" id="OBA25758.1"/>
    </source>
</evidence>
<comment type="caution">
    <text evidence="2">The sequence shown here is derived from an EMBL/GenBank/DDBJ whole genome shotgun (WGS) entry which is preliminary data.</text>
</comment>
<dbReference type="EMBL" id="LXPE01000047">
    <property type="protein sequence ID" value="OBA25758.1"/>
    <property type="molecule type" value="Genomic_DNA"/>
</dbReference>
<dbReference type="SUPFAM" id="SSF50494">
    <property type="entry name" value="Trypsin-like serine proteases"/>
    <property type="match status" value="1"/>
</dbReference>
<feature type="compositionally biased region" description="Low complexity" evidence="1">
    <location>
        <begin position="60"/>
        <end position="72"/>
    </location>
</feature>
<feature type="compositionally biased region" description="Polar residues" evidence="1">
    <location>
        <begin position="23"/>
        <end position="59"/>
    </location>
</feature>
<dbReference type="Proteomes" id="UP000092321">
    <property type="component" value="Unassembled WGS sequence"/>
</dbReference>
<name>A0A1B7TAL4_9ASCO</name>
<dbReference type="InterPro" id="IPR009003">
    <property type="entry name" value="Peptidase_S1_PA"/>
</dbReference>
<evidence type="ECO:0000256" key="1">
    <source>
        <dbReference type="SAM" id="MobiDB-lite"/>
    </source>
</evidence>
<feature type="compositionally biased region" description="Acidic residues" evidence="1">
    <location>
        <begin position="1"/>
        <end position="12"/>
    </location>
</feature>
<gene>
    <name evidence="2" type="ORF">HANVADRAFT_53691</name>
</gene>
<dbReference type="Pfam" id="PF08192">
    <property type="entry name" value="Peptidase_S64"/>
    <property type="match status" value="1"/>
</dbReference>
<evidence type="ECO:0000313" key="3">
    <source>
        <dbReference type="Proteomes" id="UP000092321"/>
    </source>
</evidence>
<protein>
    <submittedName>
        <fullName evidence="2">Peptidase S64</fullName>
    </submittedName>
</protein>
<accession>A0A1B7TAL4</accession>
<feature type="region of interest" description="Disordered" evidence="1">
    <location>
        <begin position="1"/>
        <end position="72"/>
    </location>
</feature>
<organism evidence="2 3">
    <name type="scientific">Hanseniaspora valbyensis NRRL Y-1626</name>
    <dbReference type="NCBI Taxonomy" id="766949"/>
    <lineage>
        <taxon>Eukaryota</taxon>
        <taxon>Fungi</taxon>
        <taxon>Dikarya</taxon>
        <taxon>Ascomycota</taxon>
        <taxon>Saccharomycotina</taxon>
        <taxon>Saccharomycetes</taxon>
        <taxon>Saccharomycodales</taxon>
        <taxon>Saccharomycodaceae</taxon>
        <taxon>Hanseniaspora</taxon>
    </lineage>
</organism>
<reference evidence="3" key="1">
    <citation type="journal article" date="2016" name="Proc. Natl. Acad. Sci. U.S.A.">
        <title>Comparative genomics of biotechnologically important yeasts.</title>
        <authorList>
            <person name="Riley R."/>
            <person name="Haridas S."/>
            <person name="Wolfe K.H."/>
            <person name="Lopes M.R."/>
            <person name="Hittinger C.T."/>
            <person name="Goeker M."/>
            <person name="Salamov A.A."/>
            <person name="Wisecaver J.H."/>
            <person name="Long T.M."/>
            <person name="Calvey C.H."/>
            <person name="Aerts A.L."/>
            <person name="Barry K.W."/>
            <person name="Choi C."/>
            <person name="Clum A."/>
            <person name="Coughlan A.Y."/>
            <person name="Deshpande S."/>
            <person name="Douglass A.P."/>
            <person name="Hanson S.J."/>
            <person name="Klenk H.-P."/>
            <person name="LaButti K.M."/>
            <person name="Lapidus A."/>
            <person name="Lindquist E.A."/>
            <person name="Lipzen A.M."/>
            <person name="Meier-Kolthoff J.P."/>
            <person name="Ohm R.A."/>
            <person name="Otillar R.P."/>
            <person name="Pangilinan J.L."/>
            <person name="Peng Y."/>
            <person name="Rokas A."/>
            <person name="Rosa C.A."/>
            <person name="Scheuner C."/>
            <person name="Sibirny A.A."/>
            <person name="Slot J.C."/>
            <person name="Stielow J.B."/>
            <person name="Sun H."/>
            <person name="Kurtzman C.P."/>
            <person name="Blackwell M."/>
            <person name="Grigoriev I.V."/>
            <person name="Jeffries T.W."/>
        </authorList>
    </citation>
    <scope>NUCLEOTIDE SEQUENCE [LARGE SCALE GENOMIC DNA]</scope>
    <source>
        <strain evidence="3">NRRL Y-1626</strain>
    </source>
</reference>
<dbReference type="OrthoDB" id="4096087at2759"/>